<evidence type="ECO:0000313" key="1">
    <source>
        <dbReference type="EMBL" id="OMO50279.1"/>
    </source>
</evidence>
<accession>A0A1R3FWR3</accession>
<name>A0A1R3FWR3_COCAP</name>
<gene>
    <name evidence="1" type="ORF">CCACVL1_30538</name>
</gene>
<evidence type="ECO:0000313" key="2">
    <source>
        <dbReference type="Proteomes" id="UP000188268"/>
    </source>
</evidence>
<dbReference type="AlphaFoldDB" id="A0A1R3FWR3"/>
<comment type="caution">
    <text evidence="1">The sequence shown here is derived from an EMBL/GenBank/DDBJ whole genome shotgun (WGS) entry which is preliminary data.</text>
</comment>
<reference evidence="1 2" key="1">
    <citation type="submission" date="2013-09" db="EMBL/GenBank/DDBJ databases">
        <title>Corchorus capsularis genome sequencing.</title>
        <authorList>
            <person name="Alam M."/>
            <person name="Haque M.S."/>
            <person name="Islam M.S."/>
            <person name="Emdad E.M."/>
            <person name="Islam M.M."/>
            <person name="Ahmed B."/>
            <person name="Halim A."/>
            <person name="Hossen Q.M.M."/>
            <person name="Hossain M.Z."/>
            <person name="Ahmed R."/>
            <person name="Khan M.M."/>
            <person name="Islam R."/>
            <person name="Rashid M.M."/>
            <person name="Khan S.A."/>
            <person name="Rahman M.S."/>
            <person name="Alam M."/>
        </authorList>
    </citation>
    <scope>NUCLEOTIDE SEQUENCE [LARGE SCALE GENOMIC DNA]</scope>
    <source>
        <strain evidence="2">cv. CVL-1</strain>
        <tissue evidence="1">Whole seedling</tissue>
    </source>
</reference>
<organism evidence="1 2">
    <name type="scientific">Corchorus capsularis</name>
    <name type="common">Jute</name>
    <dbReference type="NCBI Taxonomy" id="210143"/>
    <lineage>
        <taxon>Eukaryota</taxon>
        <taxon>Viridiplantae</taxon>
        <taxon>Streptophyta</taxon>
        <taxon>Embryophyta</taxon>
        <taxon>Tracheophyta</taxon>
        <taxon>Spermatophyta</taxon>
        <taxon>Magnoliopsida</taxon>
        <taxon>eudicotyledons</taxon>
        <taxon>Gunneridae</taxon>
        <taxon>Pentapetalae</taxon>
        <taxon>rosids</taxon>
        <taxon>malvids</taxon>
        <taxon>Malvales</taxon>
        <taxon>Malvaceae</taxon>
        <taxon>Grewioideae</taxon>
        <taxon>Apeibeae</taxon>
        <taxon>Corchorus</taxon>
    </lineage>
</organism>
<protein>
    <submittedName>
        <fullName evidence="1">Uncharacterized protein</fullName>
    </submittedName>
</protein>
<dbReference type="Gramene" id="OMO50279">
    <property type="protein sequence ID" value="OMO50279"/>
    <property type="gene ID" value="CCACVL1_30538"/>
</dbReference>
<proteinExistence type="predicted"/>
<sequence length="46" mass="5112">MEGTFQSQAILTAESSILAKFANLNADQEVNWPELSLTQDLTSLRE</sequence>
<keyword evidence="2" id="KW-1185">Reference proteome</keyword>
<dbReference type="Proteomes" id="UP000188268">
    <property type="component" value="Unassembled WGS sequence"/>
</dbReference>
<dbReference type="EMBL" id="AWWV01016213">
    <property type="protein sequence ID" value="OMO50279.1"/>
    <property type="molecule type" value="Genomic_DNA"/>
</dbReference>